<dbReference type="EMBL" id="CP097463">
    <property type="protein sequence ID" value="WAX56681.1"/>
    <property type="molecule type" value="Genomic_DNA"/>
</dbReference>
<evidence type="ECO:0000256" key="2">
    <source>
        <dbReference type="ARBA" id="ARBA00023125"/>
    </source>
</evidence>
<dbReference type="PRINTS" id="PR00035">
    <property type="entry name" value="HTHGNTR"/>
</dbReference>
<keyword evidence="3" id="KW-0804">Transcription</keyword>
<evidence type="ECO:0000313" key="6">
    <source>
        <dbReference type="Proteomes" id="UP001164693"/>
    </source>
</evidence>
<dbReference type="PANTHER" id="PTHR44846">
    <property type="entry name" value="MANNOSYL-D-GLYCERATE TRANSPORT/METABOLISM SYSTEM REPRESSOR MNGR-RELATED"/>
    <property type="match status" value="1"/>
</dbReference>
<evidence type="ECO:0000256" key="1">
    <source>
        <dbReference type="ARBA" id="ARBA00023015"/>
    </source>
</evidence>
<accession>A0ABY7JVW5</accession>
<dbReference type="InterPro" id="IPR036390">
    <property type="entry name" value="WH_DNA-bd_sf"/>
</dbReference>
<dbReference type="CDD" id="cd07377">
    <property type="entry name" value="WHTH_GntR"/>
    <property type="match status" value="1"/>
</dbReference>
<dbReference type="PROSITE" id="PS50949">
    <property type="entry name" value="HTH_GNTR"/>
    <property type="match status" value="1"/>
</dbReference>
<evidence type="ECO:0000256" key="3">
    <source>
        <dbReference type="ARBA" id="ARBA00023163"/>
    </source>
</evidence>
<dbReference type="Pfam" id="PF07702">
    <property type="entry name" value="UTRA"/>
    <property type="match status" value="1"/>
</dbReference>
<feature type="domain" description="HTH gntR-type" evidence="4">
    <location>
        <begin position="16"/>
        <end position="84"/>
    </location>
</feature>
<evidence type="ECO:0000259" key="4">
    <source>
        <dbReference type="PROSITE" id="PS50949"/>
    </source>
</evidence>
<keyword evidence="1" id="KW-0805">Transcription regulation</keyword>
<gene>
    <name evidence="5" type="ORF">M6B22_19445</name>
</gene>
<dbReference type="SMART" id="SM00345">
    <property type="entry name" value="HTH_GNTR"/>
    <property type="match status" value="1"/>
</dbReference>
<keyword evidence="2" id="KW-0238">DNA-binding</keyword>
<dbReference type="Proteomes" id="UP001164693">
    <property type="component" value="Chromosome"/>
</dbReference>
<keyword evidence="6" id="KW-1185">Reference proteome</keyword>
<sequence length="283" mass="31450">MAKRSLDSEASGAERRLRYERVYDYVLELIKRERLKPGDRLPSAPELAERTGVSMISVRRGLEELEREGRVSRHQGVGTFVGSGRIVADPSRGGELLASLSDGSARPKLRTELLGITVGTTSHNIARALVIDASQPVWEVRRLRRVGGSAAILERAVLPLSRVPALDESYLRAGKSLYTYLAEQYGLRDDYVEQAIEVDRPSPADRQVLELGRTDHVVRIRGVSFDADGSAFDCYEQTYRATEFIFYSAGGTNRQLLQPGKAGEWLVRPLTAVTPASAPRRRR</sequence>
<dbReference type="Gene3D" id="1.10.10.10">
    <property type="entry name" value="Winged helix-like DNA-binding domain superfamily/Winged helix DNA-binding domain"/>
    <property type="match status" value="1"/>
</dbReference>
<dbReference type="InterPro" id="IPR011663">
    <property type="entry name" value="UTRA"/>
</dbReference>
<reference evidence="5" key="1">
    <citation type="submission" date="2022-05" db="EMBL/GenBank/DDBJ databases">
        <title>Jatrophihabitans sp. SB3-54 whole genome sequence.</title>
        <authorList>
            <person name="Suh M.K."/>
            <person name="Eom M.K."/>
            <person name="Kim J.S."/>
            <person name="Kim H.S."/>
            <person name="Do H.E."/>
            <person name="Shin Y.K."/>
            <person name="Lee J.-S."/>
        </authorList>
    </citation>
    <scope>NUCLEOTIDE SEQUENCE</scope>
    <source>
        <strain evidence="5">SB3-54</strain>
    </source>
</reference>
<dbReference type="Pfam" id="PF00392">
    <property type="entry name" value="GntR"/>
    <property type="match status" value="1"/>
</dbReference>
<dbReference type="RefSeq" id="WP_269443213.1">
    <property type="nucleotide sequence ID" value="NZ_CP097463.1"/>
</dbReference>
<evidence type="ECO:0000313" key="5">
    <source>
        <dbReference type="EMBL" id="WAX56681.1"/>
    </source>
</evidence>
<dbReference type="SMART" id="SM00866">
    <property type="entry name" value="UTRA"/>
    <property type="match status" value="1"/>
</dbReference>
<dbReference type="PANTHER" id="PTHR44846:SF1">
    <property type="entry name" value="MANNOSYL-D-GLYCERATE TRANSPORT_METABOLISM SYSTEM REPRESSOR MNGR-RELATED"/>
    <property type="match status" value="1"/>
</dbReference>
<proteinExistence type="predicted"/>
<dbReference type="InterPro" id="IPR000524">
    <property type="entry name" value="Tscrpt_reg_HTH_GntR"/>
</dbReference>
<dbReference type="InterPro" id="IPR028978">
    <property type="entry name" value="Chorismate_lyase_/UTRA_dom_sf"/>
</dbReference>
<dbReference type="InterPro" id="IPR036388">
    <property type="entry name" value="WH-like_DNA-bd_sf"/>
</dbReference>
<dbReference type="SUPFAM" id="SSF46785">
    <property type="entry name" value="Winged helix' DNA-binding domain"/>
    <property type="match status" value="1"/>
</dbReference>
<dbReference type="Gene3D" id="3.40.1410.10">
    <property type="entry name" value="Chorismate lyase-like"/>
    <property type="match status" value="1"/>
</dbReference>
<organism evidence="5 6">
    <name type="scientific">Jatrophihabitans cynanchi</name>
    <dbReference type="NCBI Taxonomy" id="2944128"/>
    <lineage>
        <taxon>Bacteria</taxon>
        <taxon>Bacillati</taxon>
        <taxon>Actinomycetota</taxon>
        <taxon>Actinomycetes</taxon>
        <taxon>Jatrophihabitantales</taxon>
        <taxon>Jatrophihabitantaceae</taxon>
        <taxon>Jatrophihabitans</taxon>
    </lineage>
</organism>
<protein>
    <submittedName>
        <fullName evidence="5">GntR family transcriptional regulator</fullName>
    </submittedName>
</protein>
<name>A0ABY7JVW5_9ACTN</name>
<dbReference type="InterPro" id="IPR050679">
    <property type="entry name" value="Bact_HTH_transcr_reg"/>
</dbReference>
<dbReference type="SUPFAM" id="SSF64288">
    <property type="entry name" value="Chorismate lyase-like"/>
    <property type="match status" value="1"/>
</dbReference>